<keyword evidence="2" id="KW-0964">Secreted</keyword>
<evidence type="ECO:0000313" key="3">
    <source>
        <dbReference type="EMBL" id="PKR55723.1"/>
    </source>
</evidence>
<dbReference type="EMBL" id="NWTK01000001">
    <property type="protein sequence ID" value="PKR55723.1"/>
    <property type="molecule type" value="Genomic_DNA"/>
</dbReference>
<proteinExistence type="predicted"/>
<sequence>MATITGTSGDDVLGGTSDIDRIDGLAGDDRLTAVGNGDVLIGGEGADTFVFNEQGQNATLSYAGSAAAISVFYDPYAARLDASGGDATGDSVTSTAGRVDLTIVGSDHDDSFDGKNAVFEGGGGADHFEGYNYVSYAHSDAGVSVNLTTGAASGGDAQGDSFGTYFGLQGLIGSAHDDHLTNSHYSAQWMDGGAGDDVLTGSSSMDTLLGGDGDDTLLGGGGNDYMVGGAGADHFEGGAGNLDSVHYDTADATTGVYVDLATGEGQGGDATGDTYSGVEVAYGTSFEDTLIGDDGGNVLSGLDGDDFIFGGGGNDFLRGDEFGLTSSDDYLDGGAGNDDLDGGAGSDILIGGDGNDILTGDLGGDLLKGGAGIDTLDYNDHGESGVHVNLATGLAEGESADGDVFEDIENLSGSRYDDILEGDQGRNMIEGLFGNDIVRGGDGHDGLRGGAGDDTLVGGDGNDLLTGDGENAHGVHGADTFLWETFEGGAERDRITDFGSEDKLQFSAEFQDKAGIHDFTVFLAHAEQNDTGVYVDFADGRHYGYGVQIDGIDLSDLGEGNVQFDDPDTDTAGAGMGDALI</sequence>
<dbReference type="GO" id="GO:0005576">
    <property type="term" value="C:extracellular region"/>
    <property type="evidence" value="ECO:0007669"/>
    <property type="project" value="UniProtKB-SubCell"/>
</dbReference>
<dbReference type="InterPro" id="IPR050557">
    <property type="entry name" value="RTX_toxin/Mannuronan_C5-epim"/>
</dbReference>
<evidence type="ECO:0008006" key="5">
    <source>
        <dbReference type="Google" id="ProtNLM"/>
    </source>
</evidence>
<dbReference type="InterPro" id="IPR011049">
    <property type="entry name" value="Serralysin-like_metalloprot_C"/>
</dbReference>
<dbReference type="PRINTS" id="PR00313">
    <property type="entry name" value="CABNDNGRPT"/>
</dbReference>
<dbReference type="Gene3D" id="2.150.10.10">
    <property type="entry name" value="Serralysin-like metalloprotease, C-terminal"/>
    <property type="match status" value="5"/>
</dbReference>
<accession>A0A2N3KYW1</accession>
<dbReference type="GO" id="GO:0005509">
    <property type="term" value="F:calcium ion binding"/>
    <property type="evidence" value="ECO:0007669"/>
    <property type="project" value="InterPro"/>
</dbReference>
<evidence type="ECO:0000256" key="2">
    <source>
        <dbReference type="ARBA" id="ARBA00022525"/>
    </source>
</evidence>
<dbReference type="Pfam" id="PF00353">
    <property type="entry name" value="HemolysinCabind"/>
    <property type="match status" value="5"/>
</dbReference>
<dbReference type="PANTHER" id="PTHR38340">
    <property type="entry name" value="S-LAYER PROTEIN"/>
    <property type="match status" value="1"/>
</dbReference>
<gene>
    <name evidence="3" type="ORF">COO20_00400</name>
</gene>
<dbReference type="PROSITE" id="PS00330">
    <property type="entry name" value="HEMOLYSIN_CALCIUM"/>
    <property type="match status" value="4"/>
</dbReference>
<organism evidence="3 4">
    <name type="scientific">Thalassospira marina</name>
    <dbReference type="NCBI Taxonomy" id="2048283"/>
    <lineage>
        <taxon>Bacteria</taxon>
        <taxon>Pseudomonadati</taxon>
        <taxon>Pseudomonadota</taxon>
        <taxon>Alphaproteobacteria</taxon>
        <taxon>Rhodospirillales</taxon>
        <taxon>Thalassospiraceae</taxon>
        <taxon>Thalassospira</taxon>
    </lineage>
</organism>
<evidence type="ECO:0000256" key="1">
    <source>
        <dbReference type="ARBA" id="ARBA00004613"/>
    </source>
</evidence>
<dbReference type="RefSeq" id="WP_101263717.1">
    <property type="nucleotide sequence ID" value="NZ_NWTK01000001.1"/>
</dbReference>
<dbReference type="SUPFAM" id="SSF51120">
    <property type="entry name" value="beta-Roll"/>
    <property type="match status" value="5"/>
</dbReference>
<comment type="subcellular location">
    <subcellularLocation>
        <location evidence="1">Secreted</location>
    </subcellularLocation>
</comment>
<name>A0A2N3KYW1_9PROT</name>
<protein>
    <recommendedName>
        <fullName evidence="5">Calcium-binding protein</fullName>
    </recommendedName>
</protein>
<dbReference type="InterPro" id="IPR001343">
    <property type="entry name" value="Hemolysn_Ca-bd"/>
</dbReference>
<dbReference type="InterPro" id="IPR018511">
    <property type="entry name" value="Hemolysin-typ_Ca-bd_CS"/>
</dbReference>
<dbReference type="AlphaFoldDB" id="A0A2N3KYW1"/>
<dbReference type="PANTHER" id="PTHR38340:SF1">
    <property type="entry name" value="S-LAYER PROTEIN"/>
    <property type="match status" value="1"/>
</dbReference>
<evidence type="ECO:0000313" key="4">
    <source>
        <dbReference type="Proteomes" id="UP000233597"/>
    </source>
</evidence>
<comment type="caution">
    <text evidence="3">The sequence shown here is derived from an EMBL/GenBank/DDBJ whole genome shotgun (WGS) entry which is preliminary data.</text>
</comment>
<dbReference type="Proteomes" id="UP000233597">
    <property type="component" value="Unassembled WGS sequence"/>
</dbReference>
<reference evidence="3 4" key="1">
    <citation type="submission" date="2017-09" db="EMBL/GenBank/DDBJ databases">
        <title>Biodiversity and function of Thalassospira species in the particle-attached aromatic-hydrocarbon-degrading consortia from the surface seawater of the South China Sea.</title>
        <authorList>
            <person name="Dong C."/>
            <person name="Liu R."/>
            <person name="Shao Z."/>
        </authorList>
    </citation>
    <scope>NUCLEOTIDE SEQUENCE [LARGE SCALE GENOMIC DNA]</scope>
    <source>
        <strain evidence="3 4">CSC1P2</strain>
    </source>
</reference>